<protein>
    <submittedName>
        <fullName evidence="1">Protein NDRG3</fullName>
    </submittedName>
</protein>
<dbReference type="EMBL" id="CM024793">
    <property type="protein sequence ID" value="KAG8003054.1"/>
    <property type="molecule type" value="Genomic_DNA"/>
</dbReference>
<dbReference type="Proteomes" id="UP000805704">
    <property type="component" value="Chromosome 5"/>
</dbReference>
<evidence type="ECO:0000313" key="1">
    <source>
        <dbReference type="EMBL" id="KAG8003054.1"/>
    </source>
</evidence>
<organism evidence="1 2">
    <name type="scientific">Nibea albiflora</name>
    <name type="common">Yellow drum</name>
    <name type="synonym">Corvina albiflora</name>
    <dbReference type="NCBI Taxonomy" id="240163"/>
    <lineage>
        <taxon>Eukaryota</taxon>
        <taxon>Metazoa</taxon>
        <taxon>Chordata</taxon>
        <taxon>Craniata</taxon>
        <taxon>Vertebrata</taxon>
        <taxon>Euteleostomi</taxon>
        <taxon>Actinopterygii</taxon>
        <taxon>Neopterygii</taxon>
        <taxon>Teleostei</taxon>
        <taxon>Neoteleostei</taxon>
        <taxon>Acanthomorphata</taxon>
        <taxon>Eupercaria</taxon>
        <taxon>Sciaenidae</taxon>
        <taxon>Nibea</taxon>
    </lineage>
</organism>
<proteinExistence type="predicted"/>
<reference evidence="1" key="1">
    <citation type="submission" date="2020-04" db="EMBL/GenBank/DDBJ databases">
        <title>A chromosome-scale assembly and high-density genetic map of the yellow drum (Nibea albiflora) genome.</title>
        <authorList>
            <person name="Xu D."/>
            <person name="Zhang W."/>
            <person name="Chen R."/>
            <person name="Tan P."/>
            <person name="Wang L."/>
            <person name="Song H."/>
            <person name="Tian L."/>
            <person name="Zhu Q."/>
            <person name="Wang B."/>
        </authorList>
    </citation>
    <scope>NUCLEOTIDE SEQUENCE</scope>
    <source>
        <strain evidence="1">ZJHYS-2018</strain>
    </source>
</reference>
<evidence type="ECO:0000313" key="2">
    <source>
        <dbReference type="Proteomes" id="UP000805704"/>
    </source>
</evidence>
<sequence length="55" mass="6110">ERLNACFVATAKHLSLIKEPHCDRDLSCSEESSMLYASLQVITVTTLPTQEDVKS</sequence>
<name>A0ACB7ELX0_NIBAL</name>
<accession>A0ACB7ELX0</accession>
<feature type="non-terminal residue" evidence="1">
    <location>
        <position position="1"/>
    </location>
</feature>
<gene>
    <name evidence="1" type="primary">NDRG3.2</name>
    <name evidence="1" type="ORF">GBF38_015762</name>
</gene>
<keyword evidence="2" id="KW-1185">Reference proteome</keyword>
<comment type="caution">
    <text evidence="1">The sequence shown here is derived from an EMBL/GenBank/DDBJ whole genome shotgun (WGS) entry which is preliminary data.</text>
</comment>